<keyword evidence="2" id="KW-1185">Reference proteome</keyword>
<dbReference type="STRING" id="74649.A0A2P6PCQ9"/>
<organism evidence="1 2">
    <name type="scientific">Rosa chinensis</name>
    <name type="common">China rose</name>
    <dbReference type="NCBI Taxonomy" id="74649"/>
    <lineage>
        <taxon>Eukaryota</taxon>
        <taxon>Viridiplantae</taxon>
        <taxon>Streptophyta</taxon>
        <taxon>Embryophyta</taxon>
        <taxon>Tracheophyta</taxon>
        <taxon>Spermatophyta</taxon>
        <taxon>Magnoliopsida</taxon>
        <taxon>eudicotyledons</taxon>
        <taxon>Gunneridae</taxon>
        <taxon>Pentapetalae</taxon>
        <taxon>rosids</taxon>
        <taxon>fabids</taxon>
        <taxon>Rosales</taxon>
        <taxon>Rosaceae</taxon>
        <taxon>Rosoideae</taxon>
        <taxon>Rosoideae incertae sedis</taxon>
        <taxon>Rosa</taxon>
    </lineage>
</organism>
<dbReference type="PANTHER" id="PTHR46364">
    <property type="entry name" value="OS08G0421900 PROTEIN"/>
    <property type="match status" value="1"/>
</dbReference>
<sequence length="93" mass="11013">MKCVSFNGKNELYKSNHYDYDVPADSILNTYSVRSFKSYIELPDADNNVFFTRYTYDNVAKKVEDADVDVFCHCKMPNNLDRLMVQCKNYKDW</sequence>
<evidence type="ECO:0000313" key="1">
    <source>
        <dbReference type="EMBL" id="PRQ19710.1"/>
    </source>
</evidence>
<gene>
    <name evidence="1" type="ORF">RchiOBHm_Chr7g0220201</name>
</gene>
<accession>A0A2P6PCQ9</accession>
<proteinExistence type="predicted"/>
<dbReference type="OMA" id="SNHYEVQ"/>
<protein>
    <submittedName>
        <fullName evidence="1">Uncharacterized protein</fullName>
    </submittedName>
</protein>
<comment type="caution">
    <text evidence="1">The sequence shown here is derived from an EMBL/GenBank/DDBJ whole genome shotgun (WGS) entry which is preliminary data.</text>
</comment>
<name>A0A2P6PCQ9_ROSCH</name>
<dbReference type="InterPro" id="IPR043151">
    <property type="entry name" value="BAH_sf"/>
</dbReference>
<evidence type="ECO:0000313" key="2">
    <source>
        <dbReference type="Proteomes" id="UP000238479"/>
    </source>
</evidence>
<dbReference type="AlphaFoldDB" id="A0A2P6PCQ9"/>
<dbReference type="Proteomes" id="UP000238479">
    <property type="component" value="Chromosome 7"/>
</dbReference>
<reference evidence="1 2" key="1">
    <citation type="journal article" date="2018" name="Nat. Genet.">
        <title>The Rosa genome provides new insights in the design of modern roses.</title>
        <authorList>
            <person name="Bendahmane M."/>
        </authorList>
    </citation>
    <scope>NUCLEOTIDE SEQUENCE [LARGE SCALE GENOMIC DNA]</scope>
    <source>
        <strain evidence="2">cv. Old Blush</strain>
    </source>
</reference>
<dbReference type="Gramene" id="PRQ19710">
    <property type="protein sequence ID" value="PRQ19710"/>
    <property type="gene ID" value="RchiOBHm_Chr7g0220201"/>
</dbReference>
<dbReference type="Gene3D" id="2.30.30.490">
    <property type="match status" value="1"/>
</dbReference>
<dbReference type="EMBL" id="PDCK01000045">
    <property type="protein sequence ID" value="PRQ19710.1"/>
    <property type="molecule type" value="Genomic_DNA"/>
</dbReference>